<dbReference type="GO" id="GO:0007165">
    <property type="term" value="P:signal transduction"/>
    <property type="evidence" value="ECO:0007669"/>
    <property type="project" value="UniProtKB-KW"/>
</dbReference>
<dbReference type="PRINTS" id="PR00260">
    <property type="entry name" value="CHEMTRNSDUCR"/>
</dbReference>
<dbReference type="GO" id="GO:0004888">
    <property type="term" value="F:transmembrane signaling receptor activity"/>
    <property type="evidence" value="ECO:0007669"/>
    <property type="project" value="InterPro"/>
</dbReference>
<dbReference type="Pfam" id="PF08447">
    <property type="entry name" value="PAS_3"/>
    <property type="match status" value="2"/>
</dbReference>
<feature type="domain" description="PAS" evidence="5">
    <location>
        <begin position="163"/>
        <end position="187"/>
    </location>
</feature>
<dbReference type="PANTHER" id="PTHR24422">
    <property type="entry name" value="CHEMOTAXIS PROTEIN METHYLTRANSFERASE"/>
    <property type="match status" value="1"/>
</dbReference>
<dbReference type="SMART" id="SM00283">
    <property type="entry name" value="MA"/>
    <property type="match status" value="1"/>
</dbReference>
<evidence type="ECO:0000313" key="8">
    <source>
        <dbReference type="Proteomes" id="UP000268033"/>
    </source>
</evidence>
<feature type="domain" description="PAS" evidence="5">
    <location>
        <begin position="35"/>
        <end position="64"/>
    </location>
</feature>
<accession>A0A3N1P6F1</accession>
<comment type="caution">
    <text evidence="7">The sequence shown here is derived from an EMBL/GenBank/DDBJ whole genome shotgun (WGS) entry which is preliminary data.</text>
</comment>
<dbReference type="GO" id="GO:0016020">
    <property type="term" value="C:membrane"/>
    <property type="evidence" value="ECO:0007669"/>
    <property type="project" value="InterPro"/>
</dbReference>
<dbReference type="PROSITE" id="PS50112">
    <property type="entry name" value="PAS"/>
    <property type="match status" value="2"/>
</dbReference>
<keyword evidence="3" id="KW-0175">Coiled coil</keyword>
<keyword evidence="1 2" id="KW-0807">Transducer</keyword>
<sequence>MFQHKKQWLEKIDSLQQQVADHQHDLAAIKEHVGFISFSPDGIIEEVNPLFCKVTGFSSEELVGHHHRMLCEKDHASSGAYNTFWLDLAQGKPQQGTFRRRRKDGSALWLEATYFPVEDDNGAIYKVIKIASDISEAFKASQEKCAIFEAVNKSQAVIEFTPDGYVLNANDNFLRVFGYRLDEVLGKHHRMFCKADFYERNKDFWQRLQSGQHFSGKFERLNADSRPVWLEATYNPVFNEDGKVYKIIKFASDISGRVNQLQQAAELAASTSEQTSQITTNAKHALEDAVKTSQHITCQVEEARSTSSTMEQHSSSISDIVSTIRAIAEQTNLLALNAAIEAARAGDHGRGFAVVADEVRKLATRTGEATQEIARVVSDNGQLITTISKQMEGINAEAGQGQHMILDINQGMEEVEKGVLNFTRLIHELTTAV</sequence>
<feature type="domain" description="PAC" evidence="6">
    <location>
        <begin position="94"/>
        <end position="146"/>
    </location>
</feature>
<feature type="domain" description="Methyl-accepting transducer" evidence="4">
    <location>
        <begin position="252"/>
        <end position="433"/>
    </location>
</feature>
<keyword evidence="8" id="KW-1185">Reference proteome</keyword>
<feature type="coiled-coil region" evidence="3">
    <location>
        <begin position="5"/>
        <end position="32"/>
    </location>
</feature>
<dbReference type="EMBL" id="RJUL01000004">
    <property type="protein sequence ID" value="ROQ27574.1"/>
    <property type="molecule type" value="Genomic_DNA"/>
</dbReference>
<evidence type="ECO:0000313" key="7">
    <source>
        <dbReference type="EMBL" id="ROQ27574.1"/>
    </source>
</evidence>
<evidence type="ECO:0000259" key="5">
    <source>
        <dbReference type="PROSITE" id="PS50112"/>
    </source>
</evidence>
<dbReference type="SUPFAM" id="SSF58104">
    <property type="entry name" value="Methyl-accepting chemotaxis protein (MCP) signaling domain"/>
    <property type="match status" value="1"/>
</dbReference>
<dbReference type="InterPro" id="IPR035965">
    <property type="entry name" value="PAS-like_dom_sf"/>
</dbReference>
<dbReference type="InterPro" id="IPR013655">
    <property type="entry name" value="PAS_fold_3"/>
</dbReference>
<dbReference type="Gene3D" id="1.10.287.950">
    <property type="entry name" value="Methyl-accepting chemotaxis protein"/>
    <property type="match status" value="1"/>
</dbReference>
<proteinExistence type="predicted"/>
<dbReference type="RefSeq" id="WP_123421387.1">
    <property type="nucleotide sequence ID" value="NZ_JBLXEP010000006.1"/>
</dbReference>
<dbReference type="Proteomes" id="UP000268033">
    <property type="component" value="Unassembled WGS sequence"/>
</dbReference>
<evidence type="ECO:0000256" key="2">
    <source>
        <dbReference type="PROSITE-ProRule" id="PRU00284"/>
    </source>
</evidence>
<evidence type="ECO:0000256" key="3">
    <source>
        <dbReference type="SAM" id="Coils"/>
    </source>
</evidence>
<dbReference type="InterPro" id="IPR050903">
    <property type="entry name" value="Bact_Chemotaxis_MeTrfase"/>
</dbReference>
<feature type="domain" description="PAC" evidence="6">
    <location>
        <begin position="214"/>
        <end position="266"/>
    </location>
</feature>
<dbReference type="AlphaFoldDB" id="A0A3N1P6F1"/>
<dbReference type="InterPro" id="IPR004090">
    <property type="entry name" value="Chemotax_Me-accpt_rcpt"/>
</dbReference>
<dbReference type="GO" id="GO:0006935">
    <property type="term" value="P:chemotaxis"/>
    <property type="evidence" value="ECO:0007669"/>
    <property type="project" value="InterPro"/>
</dbReference>
<evidence type="ECO:0000259" key="4">
    <source>
        <dbReference type="PROSITE" id="PS50111"/>
    </source>
</evidence>
<evidence type="ECO:0000259" key="6">
    <source>
        <dbReference type="PROSITE" id="PS50113"/>
    </source>
</evidence>
<dbReference type="InterPro" id="IPR001610">
    <property type="entry name" value="PAC"/>
</dbReference>
<dbReference type="InterPro" id="IPR004089">
    <property type="entry name" value="MCPsignal_dom"/>
</dbReference>
<dbReference type="PROSITE" id="PS50113">
    <property type="entry name" value="PAC"/>
    <property type="match status" value="2"/>
</dbReference>
<dbReference type="Gene3D" id="3.30.450.20">
    <property type="entry name" value="PAS domain"/>
    <property type="match status" value="2"/>
</dbReference>
<dbReference type="Pfam" id="PF00015">
    <property type="entry name" value="MCPsignal"/>
    <property type="match status" value="1"/>
</dbReference>
<dbReference type="CDD" id="cd00130">
    <property type="entry name" value="PAS"/>
    <property type="match status" value="2"/>
</dbReference>
<dbReference type="SMART" id="SM00086">
    <property type="entry name" value="PAC"/>
    <property type="match status" value="2"/>
</dbReference>
<dbReference type="SUPFAM" id="SSF55785">
    <property type="entry name" value="PYP-like sensor domain (PAS domain)"/>
    <property type="match status" value="2"/>
</dbReference>
<dbReference type="STRING" id="584787.GCA_001247655_02669"/>
<dbReference type="NCBIfam" id="TIGR00229">
    <property type="entry name" value="sensory_box"/>
    <property type="match status" value="2"/>
</dbReference>
<reference evidence="7 8" key="1">
    <citation type="submission" date="2018-11" db="EMBL/GenBank/DDBJ databases">
        <title>Genomic Encyclopedia of Type Strains, Phase IV (KMG-IV): sequencing the most valuable type-strain genomes for metagenomic binning, comparative biology and taxonomic classification.</title>
        <authorList>
            <person name="Goeker M."/>
        </authorList>
    </citation>
    <scope>NUCLEOTIDE SEQUENCE [LARGE SCALE GENOMIC DNA]</scope>
    <source>
        <strain evidence="7 8">DSM 21945</strain>
    </source>
</reference>
<gene>
    <name evidence="7" type="ORF">EDC28_104225</name>
</gene>
<evidence type="ECO:0000256" key="1">
    <source>
        <dbReference type="ARBA" id="ARBA00023224"/>
    </source>
</evidence>
<name>A0A3N1P6F1_9GAMM</name>
<organism evidence="7 8">
    <name type="scientific">Gallaecimonas pentaromativorans</name>
    <dbReference type="NCBI Taxonomy" id="584787"/>
    <lineage>
        <taxon>Bacteria</taxon>
        <taxon>Pseudomonadati</taxon>
        <taxon>Pseudomonadota</taxon>
        <taxon>Gammaproteobacteria</taxon>
        <taxon>Enterobacterales</taxon>
        <taxon>Gallaecimonadaceae</taxon>
        <taxon>Gallaecimonas</taxon>
    </lineage>
</organism>
<dbReference type="PANTHER" id="PTHR24422:SF10">
    <property type="entry name" value="CHEMOTAXIS PROTEIN METHYLTRANSFERASE 2"/>
    <property type="match status" value="1"/>
</dbReference>
<dbReference type="CDD" id="cd11386">
    <property type="entry name" value="MCP_signal"/>
    <property type="match status" value="1"/>
</dbReference>
<dbReference type="InterPro" id="IPR000700">
    <property type="entry name" value="PAS-assoc_C"/>
</dbReference>
<dbReference type="PROSITE" id="PS50111">
    <property type="entry name" value="CHEMOTAXIS_TRANSDUC_2"/>
    <property type="match status" value="1"/>
</dbReference>
<protein>
    <submittedName>
        <fullName evidence="7">Methyl-accepting chemotaxis sensory transducer with Pas/Pac sensor</fullName>
    </submittedName>
</protein>
<dbReference type="InterPro" id="IPR000014">
    <property type="entry name" value="PAS"/>
</dbReference>
<dbReference type="SMART" id="SM00091">
    <property type="entry name" value="PAS"/>
    <property type="match status" value="2"/>
</dbReference>